<dbReference type="InterPro" id="IPR009057">
    <property type="entry name" value="Homeodomain-like_sf"/>
</dbReference>
<evidence type="ECO:0000313" key="5">
    <source>
        <dbReference type="EMBL" id="MBB6520238.1"/>
    </source>
</evidence>
<gene>
    <name evidence="5" type="ORF">HNR48_000516</name>
</gene>
<dbReference type="InParanoid" id="A0A7X0JRD1"/>
<dbReference type="GO" id="GO:0003700">
    <property type="term" value="F:DNA-binding transcription factor activity"/>
    <property type="evidence" value="ECO:0007669"/>
    <property type="project" value="InterPro"/>
</dbReference>
<dbReference type="EMBL" id="JACHHT010000001">
    <property type="protein sequence ID" value="MBB6520238.1"/>
    <property type="molecule type" value="Genomic_DNA"/>
</dbReference>
<keyword evidence="3" id="KW-0804">Transcription</keyword>
<evidence type="ECO:0000313" key="6">
    <source>
        <dbReference type="Proteomes" id="UP000528457"/>
    </source>
</evidence>
<dbReference type="InterPro" id="IPR014710">
    <property type="entry name" value="RmlC-like_jellyroll"/>
</dbReference>
<sequence length="243" mass="27711">MKNSNLLLELRSYSSETRSHHHDYHQLVLPVDGELSISVDGKEGAVFSEQLAVVAAGKDHGFSSSNQNVFVVADIPEALAPNLEKLPAFITLDPILSQYVSFLHQHIKSDAFGKNSERQMLLLLIQLLQERFGKELRLDRRIESARAYLDQHFKETISLPQLASIANLSPRQLSKLFLHELGMTPSQYVIEKRMQKAWHLLECSTLNVQQVAEHVGYSNLSSFSDRFRKHFNKPPSYFRKIGK</sequence>
<evidence type="ECO:0000256" key="1">
    <source>
        <dbReference type="ARBA" id="ARBA00023015"/>
    </source>
</evidence>
<dbReference type="FunCoup" id="A0A7X0JRD1">
    <property type="interactions" value="170"/>
</dbReference>
<keyword evidence="6" id="KW-1185">Reference proteome</keyword>
<dbReference type="InterPro" id="IPR018060">
    <property type="entry name" value="HTH_AraC"/>
</dbReference>
<reference evidence="5 6" key="1">
    <citation type="submission" date="2020-08" db="EMBL/GenBank/DDBJ databases">
        <title>Genomic Encyclopedia of Type Strains, Phase IV (KMG-IV): sequencing the most valuable type-strain genomes for metagenomic binning, comparative biology and taxonomic classification.</title>
        <authorList>
            <person name="Goeker M."/>
        </authorList>
    </citation>
    <scope>NUCLEOTIDE SEQUENCE [LARGE SCALE GENOMIC DNA]</scope>
    <source>
        <strain evidence="5 6">DSM 22368</strain>
    </source>
</reference>
<dbReference type="SMART" id="SM00342">
    <property type="entry name" value="HTH_ARAC"/>
    <property type="match status" value="1"/>
</dbReference>
<dbReference type="RefSeq" id="WP_166851820.1">
    <property type="nucleotide sequence ID" value="NZ_JAAONY010000001.1"/>
</dbReference>
<protein>
    <submittedName>
        <fullName evidence="5">AraC-like DNA-binding protein</fullName>
    </submittedName>
</protein>
<dbReference type="InterPro" id="IPR020449">
    <property type="entry name" value="Tscrpt_reg_AraC-type_HTH"/>
</dbReference>
<evidence type="ECO:0000256" key="3">
    <source>
        <dbReference type="ARBA" id="ARBA00023163"/>
    </source>
</evidence>
<comment type="caution">
    <text evidence="5">The sequence shown here is derived from an EMBL/GenBank/DDBJ whole genome shotgun (WGS) entry which is preliminary data.</text>
</comment>
<name>A0A7X0JRD1_9GAMM</name>
<dbReference type="Gene3D" id="1.10.10.60">
    <property type="entry name" value="Homeodomain-like"/>
    <property type="match status" value="2"/>
</dbReference>
<dbReference type="PRINTS" id="PR00032">
    <property type="entry name" value="HTHARAC"/>
</dbReference>
<dbReference type="PROSITE" id="PS01124">
    <property type="entry name" value="HTH_ARAC_FAMILY_2"/>
    <property type="match status" value="1"/>
</dbReference>
<dbReference type="GO" id="GO:0043565">
    <property type="term" value="F:sequence-specific DNA binding"/>
    <property type="evidence" value="ECO:0007669"/>
    <property type="project" value="InterPro"/>
</dbReference>
<organism evidence="5 6">
    <name type="scientific">Pseudoteredinibacter isoporae</name>
    <dbReference type="NCBI Taxonomy" id="570281"/>
    <lineage>
        <taxon>Bacteria</taxon>
        <taxon>Pseudomonadati</taxon>
        <taxon>Pseudomonadota</taxon>
        <taxon>Gammaproteobacteria</taxon>
        <taxon>Cellvibrionales</taxon>
        <taxon>Cellvibrionaceae</taxon>
        <taxon>Pseudoteredinibacter</taxon>
    </lineage>
</organism>
<dbReference type="Proteomes" id="UP000528457">
    <property type="component" value="Unassembled WGS sequence"/>
</dbReference>
<dbReference type="Pfam" id="PF12833">
    <property type="entry name" value="HTH_18"/>
    <property type="match status" value="1"/>
</dbReference>
<keyword evidence="1" id="KW-0805">Transcription regulation</keyword>
<dbReference type="SUPFAM" id="SSF46689">
    <property type="entry name" value="Homeodomain-like"/>
    <property type="match status" value="2"/>
</dbReference>
<dbReference type="InterPro" id="IPR050204">
    <property type="entry name" value="AraC_XylS_family_regulators"/>
</dbReference>
<evidence type="ECO:0000259" key="4">
    <source>
        <dbReference type="PROSITE" id="PS01124"/>
    </source>
</evidence>
<proteinExistence type="predicted"/>
<feature type="domain" description="HTH araC/xylS-type" evidence="4">
    <location>
        <begin position="143"/>
        <end position="241"/>
    </location>
</feature>
<dbReference type="PANTHER" id="PTHR46796:SF10">
    <property type="entry name" value="TRANSCRIPTIONAL ACTIVATOR FEAR"/>
    <property type="match status" value="1"/>
</dbReference>
<keyword evidence="2 5" id="KW-0238">DNA-binding</keyword>
<dbReference type="PANTHER" id="PTHR46796">
    <property type="entry name" value="HTH-TYPE TRANSCRIPTIONAL ACTIVATOR RHAS-RELATED"/>
    <property type="match status" value="1"/>
</dbReference>
<dbReference type="Gene3D" id="2.60.120.10">
    <property type="entry name" value="Jelly Rolls"/>
    <property type="match status" value="1"/>
</dbReference>
<dbReference type="AlphaFoldDB" id="A0A7X0JRD1"/>
<accession>A0A7X0JRD1</accession>
<evidence type="ECO:0000256" key="2">
    <source>
        <dbReference type="ARBA" id="ARBA00023125"/>
    </source>
</evidence>